<accession>A0AAD5MDH7</accession>
<gene>
    <name evidence="1" type="ORF">KIN20_000354</name>
</gene>
<dbReference type="EMBL" id="JAHQIW010000063">
    <property type="protein sequence ID" value="KAJ1345751.1"/>
    <property type="molecule type" value="Genomic_DNA"/>
</dbReference>
<proteinExistence type="predicted"/>
<keyword evidence="2" id="KW-1185">Reference proteome</keyword>
<dbReference type="Proteomes" id="UP001196413">
    <property type="component" value="Unassembled WGS sequence"/>
</dbReference>
<comment type="caution">
    <text evidence="1">The sequence shown here is derived from an EMBL/GenBank/DDBJ whole genome shotgun (WGS) entry which is preliminary data.</text>
</comment>
<dbReference type="AlphaFoldDB" id="A0AAD5MDH7"/>
<protein>
    <submittedName>
        <fullName evidence="1">Uncharacterized protein</fullName>
    </submittedName>
</protein>
<name>A0AAD5MDH7_PARTN</name>
<evidence type="ECO:0000313" key="1">
    <source>
        <dbReference type="EMBL" id="KAJ1345751.1"/>
    </source>
</evidence>
<evidence type="ECO:0000313" key="2">
    <source>
        <dbReference type="Proteomes" id="UP001196413"/>
    </source>
</evidence>
<reference evidence="1" key="1">
    <citation type="submission" date="2021-06" db="EMBL/GenBank/DDBJ databases">
        <title>Parelaphostrongylus tenuis whole genome reference sequence.</title>
        <authorList>
            <person name="Garwood T.J."/>
            <person name="Larsen P.A."/>
            <person name="Fountain-Jones N.M."/>
            <person name="Garbe J.R."/>
            <person name="Macchietto M.G."/>
            <person name="Kania S.A."/>
            <person name="Gerhold R.W."/>
            <person name="Richards J.E."/>
            <person name="Wolf T.M."/>
        </authorList>
    </citation>
    <scope>NUCLEOTIDE SEQUENCE</scope>
    <source>
        <strain evidence="1">MNPRO001-30</strain>
        <tissue evidence="1">Meninges</tissue>
    </source>
</reference>
<sequence length="88" mass="9882">MGRKNLRIALAELCKTGKKTANIAKIDKPASVCKTVERFIETGESENHPRNGRPTTLFTPENIQKSLGQIQCNPQLTICKMAREDRDK</sequence>
<organism evidence="1 2">
    <name type="scientific">Parelaphostrongylus tenuis</name>
    <name type="common">Meningeal worm</name>
    <dbReference type="NCBI Taxonomy" id="148309"/>
    <lineage>
        <taxon>Eukaryota</taxon>
        <taxon>Metazoa</taxon>
        <taxon>Ecdysozoa</taxon>
        <taxon>Nematoda</taxon>
        <taxon>Chromadorea</taxon>
        <taxon>Rhabditida</taxon>
        <taxon>Rhabditina</taxon>
        <taxon>Rhabditomorpha</taxon>
        <taxon>Strongyloidea</taxon>
        <taxon>Metastrongylidae</taxon>
        <taxon>Parelaphostrongylus</taxon>
    </lineage>
</organism>